<dbReference type="GO" id="GO:0005829">
    <property type="term" value="C:cytosol"/>
    <property type="evidence" value="ECO:0007669"/>
    <property type="project" value="TreeGrafter"/>
</dbReference>
<sequence>MEITGTGGSQQFDSRLLDSARQLIQRLFGDRIPLAHIHSYGCQGNVSDGEKISGLLAQMGYGFTADPGRADLVIYNTCAIREHAEEKLFGNVGALKHAKRRNPDMVIGLCGCMMQQPAVAEKIKKSYPYVDLVFGTHALQNLPQNLCELLQGRQQGKKRVFDTDEQKNIIYEGIPTRREGSLKAWVPIMYGCDNFCSYCVVPLVRGREVSRQPADVLREIEQLVGQGYRDITLLGQNVNSYGKGLAEPCDFADLLQRICQIPGDFWIRFMTSHPKDITHKLIDTIAQNDKLCNHIHLPVQSGCDRVLREMNRHYDVEKYLSIVDYARQKIPAVSFTSDIIVGFPGEQYEEFLQTVDLIKKVRYDSLFTFIFSPRPGTRAAKMDDPVPAEEKSRWFNQLLEVQRQVGRQRYGELVGQTVRVLCEGPGKTGPGYMSGRDEHNMVVDFIGDSTLCGHFVTVEVDRVASWALVGHRVD</sequence>
<dbReference type="InterPro" id="IPR005839">
    <property type="entry name" value="Methylthiotransferase"/>
</dbReference>
<dbReference type="Gene3D" id="3.80.30.20">
    <property type="entry name" value="tm_1862 like domain"/>
    <property type="match status" value="1"/>
</dbReference>
<dbReference type="Pfam" id="PF04055">
    <property type="entry name" value="Radical_SAM"/>
    <property type="match status" value="1"/>
</dbReference>
<dbReference type="Pfam" id="PF00919">
    <property type="entry name" value="UPF0004"/>
    <property type="match status" value="1"/>
</dbReference>
<feature type="domain" description="TRAM" evidence="14">
    <location>
        <begin position="411"/>
        <end position="474"/>
    </location>
</feature>
<dbReference type="CDD" id="cd01335">
    <property type="entry name" value="Radical_SAM"/>
    <property type="match status" value="1"/>
</dbReference>
<dbReference type="InterPro" id="IPR006638">
    <property type="entry name" value="Elp3/MiaA/NifB-like_rSAM"/>
</dbReference>
<keyword evidence="5 13" id="KW-0479">Metal-binding</keyword>
<keyword evidence="2 13" id="KW-0004">4Fe-4S</keyword>
<accession>A0A1C6GYR9</accession>
<protein>
    <recommendedName>
        <fullName evidence="10 13">tRNA-2-methylthio-N(6)-dimethylallyladenosine synthase</fullName>
        <ecNumber evidence="8 13">2.8.4.3</ecNumber>
    </recommendedName>
    <alternativeName>
        <fullName evidence="12 13">(Dimethylallyl)adenosine tRNA methylthiotransferase MiaB</fullName>
    </alternativeName>
    <alternativeName>
        <fullName evidence="11 13">tRNA-i(6)A37 methylthiotransferase</fullName>
    </alternativeName>
</protein>
<feature type="binding site" evidence="13">
    <location>
        <position position="192"/>
    </location>
    <ligand>
        <name>[4Fe-4S] cluster</name>
        <dbReference type="ChEBI" id="CHEBI:49883"/>
        <label>2</label>
        <note>4Fe-4S-S-AdoMet</note>
    </ligand>
</feature>
<evidence type="ECO:0000256" key="5">
    <source>
        <dbReference type="ARBA" id="ARBA00022723"/>
    </source>
</evidence>
<dbReference type="AlphaFoldDB" id="A0A1C6GYR9"/>
<dbReference type="SFLD" id="SFLDG01061">
    <property type="entry name" value="methylthiotransferase"/>
    <property type="match status" value="1"/>
</dbReference>
<dbReference type="PROSITE" id="PS51918">
    <property type="entry name" value="RADICAL_SAM"/>
    <property type="match status" value="1"/>
</dbReference>
<dbReference type="Pfam" id="PF01938">
    <property type="entry name" value="TRAM"/>
    <property type="match status" value="1"/>
</dbReference>
<dbReference type="InterPro" id="IPR002792">
    <property type="entry name" value="TRAM_dom"/>
</dbReference>
<evidence type="ECO:0000256" key="12">
    <source>
        <dbReference type="ARBA" id="ARBA00081141"/>
    </source>
</evidence>
<name>A0A1C6GYR9_9FIRM</name>
<dbReference type="HAMAP" id="MF_01864">
    <property type="entry name" value="tRNA_metthiotr_MiaB"/>
    <property type="match status" value="1"/>
</dbReference>
<dbReference type="SUPFAM" id="SSF102114">
    <property type="entry name" value="Radical SAM enzymes"/>
    <property type="match status" value="1"/>
</dbReference>
<dbReference type="PROSITE" id="PS50926">
    <property type="entry name" value="TRAM"/>
    <property type="match status" value="1"/>
</dbReference>
<evidence type="ECO:0000313" key="17">
    <source>
        <dbReference type="EMBL" id="SCJ50419.1"/>
    </source>
</evidence>
<evidence type="ECO:0000256" key="8">
    <source>
        <dbReference type="ARBA" id="ARBA00033765"/>
    </source>
</evidence>
<evidence type="ECO:0000256" key="13">
    <source>
        <dbReference type="HAMAP-Rule" id="MF_01864"/>
    </source>
</evidence>
<feature type="binding site" evidence="13">
    <location>
        <position position="199"/>
    </location>
    <ligand>
        <name>[4Fe-4S] cluster</name>
        <dbReference type="ChEBI" id="CHEBI:49883"/>
        <label>2</label>
        <note>4Fe-4S-S-AdoMet</note>
    </ligand>
</feature>
<dbReference type="InterPro" id="IPR020612">
    <property type="entry name" value="Methylthiotransferase_CS"/>
</dbReference>
<dbReference type="SFLD" id="SFLDG01082">
    <property type="entry name" value="B12-binding_domain_containing"/>
    <property type="match status" value="1"/>
</dbReference>
<dbReference type="SFLD" id="SFLDF00273">
    <property type="entry name" value="(dimethylallyl)adenosine_tRNA"/>
    <property type="match status" value="1"/>
</dbReference>
<dbReference type="Gene3D" id="3.40.50.12160">
    <property type="entry name" value="Methylthiotransferase, N-terminal domain"/>
    <property type="match status" value="1"/>
</dbReference>
<evidence type="ECO:0000256" key="2">
    <source>
        <dbReference type="ARBA" id="ARBA00022485"/>
    </source>
</evidence>
<dbReference type="PANTHER" id="PTHR43020">
    <property type="entry name" value="CDK5 REGULATORY SUBUNIT-ASSOCIATED PROTEIN 1"/>
    <property type="match status" value="1"/>
</dbReference>
<feature type="domain" description="Radical SAM core" evidence="16">
    <location>
        <begin position="178"/>
        <end position="408"/>
    </location>
</feature>
<dbReference type="SMART" id="SM00729">
    <property type="entry name" value="Elp3"/>
    <property type="match status" value="1"/>
</dbReference>
<reference evidence="17" key="1">
    <citation type="submission" date="2015-09" db="EMBL/GenBank/DDBJ databases">
        <authorList>
            <consortium name="Pathogen Informatics"/>
        </authorList>
    </citation>
    <scope>NUCLEOTIDE SEQUENCE</scope>
    <source>
        <strain evidence="17">2789STDY5834896</strain>
    </source>
</reference>
<dbReference type="PROSITE" id="PS01278">
    <property type="entry name" value="MTTASE_RADICAL"/>
    <property type="match status" value="1"/>
</dbReference>
<feature type="binding site" evidence="13">
    <location>
        <position position="196"/>
    </location>
    <ligand>
        <name>[4Fe-4S] cluster</name>
        <dbReference type="ChEBI" id="CHEBI:49883"/>
        <label>2</label>
        <note>4Fe-4S-S-AdoMet</note>
    </ligand>
</feature>
<dbReference type="InterPro" id="IPR007197">
    <property type="entry name" value="rSAM"/>
</dbReference>
<evidence type="ECO:0000256" key="11">
    <source>
        <dbReference type="ARBA" id="ARBA00080698"/>
    </source>
</evidence>
<dbReference type="InterPro" id="IPR023404">
    <property type="entry name" value="rSAM_horseshoe"/>
</dbReference>
<dbReference type="GO" id="GO:0051539">
    <property type="term" value="F:4 iron, 4 sulfur cluster binding"/>
    <property type="evidence" value="ECO:0007669"/>
    <property type="project" value="UniProtKB-UniRule"/>
</dbReference>
<feature type="domain" description="MTTase N-terminal" evidence="15">
    <location>
        <begin position="33"/>
        <end position="151"/>
    </location>
</feature>
<comment type="similarity">
    <text evidence="13">Belongs to the methylthiotransferase family. MiaB subfamily.</text>
</comment>
<dbReference type="FunFam" id="3.80.30.20:FF:000001">
    <property type="entry name" value="tRNA-2-methylthio-N(6)-dimethylallyladenosine synthase 2"/>
    <property type="match status" value="1"/>
</dbReference>
<comment type="subcellular location">
    <subcellularLocation>
        <location evidence="13">Cytoplasm</location>
    </subcellularLocation>
</comment>
<evidence type="ECO:0000259" key="15">
    <source>
        <dbReference type="PROSITE" id="PS51449"/>
    </source>
</evidence>
<keyword evidence="4 13" id="KW-0949">S-adenosyl-L-methionine</keyword>
<evidence type="ECO:0000256" key="1">
    <source>
        <dbReference type="ARBA" id="ARBA00003234"/>
    </source>
</evidence>
<dbReference type="PROSITE" id="PS51449">
    <property type="entry name" value="MTTASE_N"/>
    <property type="match status" value="1"/>
</dbReference>
<dbReference type="InterPro" id="IPR006463">
    <property type="entry name" value="MiaB_methiolase"/>
</dbReference>
<evidence type="ECO:0000256" key="4">
    <source>
        <dbReference type="ARBA" id="ARBA00022691"/>
    </source>
</evidence>
<feature type="binding site" evidence="13">
    <location>
        <position position="42"/>
    </location>
    <ligand>
        <name>[4Fe-4S] cluster</name>
        <dbReference type="ChEBI" id="CHEBI:49883"/>
        <label>1</label>
    </ligand>
</feature>
<dbReference type="InterPro" id="IPR058240">
    <property type="entry name" value="rSAM_sf"/>
</dbReference>
<dbReference type="InterPro" id="IPR038135">
    <property type="entry name" value="Methylthiotransferase_N_sf"/>
</dbReference>
<comment type="catalytic activity">
    <reaction evidence="9 13">
        <text>N(6)-dimethylallyladenosine(37) in tRNA + (sulfur carrier)-SH + AH2 + 2 S-adenosyl-L-methionine = 2-methylsulfanyl-N(6)-dimethylallyladenosine(37) in tRNA + (sulfur carrier)-H + 5'-deoxyadenosine + L-methionine + A + S-adenosyl-L-homocysteine + 2 H(+)</text>
        <dbReference type="Rhea" id="RHEA:37067"/>
        <dbReference type="Rhea" id="RHEA-COMP:10375"/>
        <dbReference type="Rhea" id="RHEA-COMP:10376"/>
        <dbReference type="Rhea" id="RHEA-COMP:14737"/>
        <dbReference type="Rhea" id="RHEA-COMP:14739"/>
        <dbReference type="ChEBI" id="CHEBI:13193"/>
        <dbReference type="ChEBI" id="CHEBI:15378"/>
        <dbReference type="ChEBI" id="CHEBI:17319"/>
        <dbReference type="ChEBI" id="CHEBI:17499"/>
        <dbReference type="ChEBI" id="CHEBI:29917"/>
        <dbReference type="ChEBI" id="CHEBI:57844"/>
        <dbReference type="ChEBI" id="CHEBI:57856"/>
        <dbReference type="ChEBI" id="CHEBI:59789"/>
        <dbReference type="ChEBI" id="CHEBI:64428"/>
        <dbReference type="ChEBI" id="CHEBI:74415"/>
        <dbReference type="ChEBI" id="CHEBI:74417"/>
        <dbReference type="EC" id="2.8.4.3"/>
    </reaction>
</comment>
<dbReference type="PANTHER" id="PTHR43020:SF2">
    <property type="entry name" value="MITOCHONDRIAL TRNA METHYLTHIOTRANSFERASE CDK5RAP1"/>
    <property type="match status" value="1"/>
</dbReference>
<dbReference type="GO" id="GO:0035597">
    <property type="term" value="F:tRNA-2-methylthio-N(6)-dimethylallyladenosine(37) synthase activity"/>
    <property type="evidence" value="ECO:0007669"/>
    <property type="project" value="UniProtKB-EC"/>
</dbReference>
<comment type="subunit">
    <text evidence="13">Monomer.</text>
</comment>
<comment type="cofactor">
    <cofactor evidence="13">
        <name>[4Fe-4S] cluster</name>
        <dbReference type="ChEBI" id="CHEBI:49883"/>
    </cofactor>
    <text evidence="13">Binds 2 [4Fe-4S] clusters. One cluster is coordinated with 3 cysteines and an exchangeable S-adenosyl-L-methionine.</text>
</comment>
<evidence type="ECO:0000256" key="3">
    <source>
        <dbReference type="ARBA" id="ARBA00022679"/>
    </source>
</evidence>
<feature type="binding site" evidence="13">
    <location>
        <position position="78"/>
    </location>
    <ligand>
        <name>[4Fe-4S] cluster</name>
        <dbReference type="ChEBI" id="CHEBI:49883"/>
        <label>1</label>
    </ligand>
</feature>
<gene>
    <name evidence="17" type="primary">miaB_1</name>
    <name evidence="13" type="synonym">miaB</name>
    <name evidence="17" type="ORF">SAMEA3545359_00603</name>
</gene>
<keyword evidence="7 13" id="KW-0411">Iron-sulfur</keyword>
<dbReference type="FunFam" id="3.40.50.12160:FF:000003">
    <property type="entry name" value="CDK5 regulatory subunit-associated protein 1"/>
    <property type="match status" value="1"/>
</dbReference>
<keyword evidence="6 13" id="KW-0408">Iron</keyword>
<keyword evidence="13" id="KW-0963">Cytoplasm</keyword>
<evidence type="ECO:0000259" key="14">
    <source>
        <dbReference type="PROSITE" id="PS50926"/>
    </source>
</evidence>
<proteinExistence type="inferred from homology"/>
<dbReference type="InterPro" id="IPR013848">
    <property type="entry name" value="Methylthiotransferase_N"/>
</dbReference>
<evidence type="ECO:0000256" key="6">
    <source>
        <dbReference type="ARBA" id="ARBA00023004"/>
    </source>
</evidence>
<feature type="binding site" evidence="13">
    <location>
        <position position="112"/>
    </location>
    <ligand>
        <name>[4Fe-4S] cluster</name>
        <dbReference type="ChEBI" id="CHEBI:49883"/>
        <label>1</label>
    </ligand>
</feature>
<comment type="function">
    <text evidence="1 13">Catalyzes the methylthiolation of N6-(dimethylallyl)adenosine (i(6)A), leading to the formation of 2-methylthio-N6-(dimethylallyl)adenosine (ms(2)i(6)A) at position 37 in tRNAs that read codons beginning with uridine.</text>
</comment>
<dbReference type="NCBIfam" id="TIGR00089">
    <property type="entry name" value="MiaB/RimO family radical SAM methylthiotransferase"/>
    <property type="match status" value="1"/>
</dbReference>
<dbReference type="SFLD" id="SFLDS00029">
    <property type="entry name" value="Radical_SAM"/>
    <property type="match status" value="1"/>
</dbReference>
<dbReference type="EMBL" id="FMHG01000001">
    <property type="protein sequence ID" value="SCJ50419.1"/>
    <property type="molecule type" value="Genomic_DNA"/>
</dbReference>
<dbReference type="EC" id="2.8.4.3" evidence="8 13"/>
<dbReference type="NCBIfam" id="TIGR01574">
    <property type="entry name" value="miaB-methiolase"/>
    <property type="match status" value="1"/>
</dbReference>
<dbReference type="GO" id="GO:0046872">
    <property type="term" value="F:metal ion binding"/>
    <property type="evidence" value="ECO:0007669"/>
    <property type="project" value="UniProtKB-KW"/>
</dbReference>
<keyword evidence="13" id="KW-0819">tRNA processing</keyword>
<evidence type="ECO:0000256" key="9">
    <source>
        <dbReference type="ARBA" id="ARBA00051425"/>
    </source>
</evidence>
<evidence type="ECO:0000259" key="16">
    <source>
        <dbReference type="PROSITE" id="PS51918"/>
    </source>
</evidence>
<organism evidence="17">
    <name type="scientific">uncultured Anaerotruncus sp</name>
    <dbReference type="NCBI Taxonomy" id="905011"/>
    <lineage>
        <taxon>Bacteria</taxon>
        <taxon>Bacillati</taxon>
        <taxon>Bacillota</taxon>
        <taxon>Clostridia</taxon>
        <taxon>Eubacteriales</taxon>
        <taxon>Oscillospiraceae</taxon>
        <taxon>Anaerotruncus</taxon>
        <taxon>environmental samples</taxon>
    </lineage>
</organism>
<evidence type="ECO:0000256" key="10">
    <source>
        <dbReference type="ARBA" id="ARBA00068570"/>
    </source>
</evidence>
<keyword evidence="3 13" id="KW-0808">Transferase</keyword>
<evidence type="ECO:0000256" key="7">
    <source>
        <dbReference type="ARBA" id="ARBA00023014"/>
    </source>
</evidence>